<dbReference type="STRING" id="6669.E9FYU2"/>
<keyword evidence="6" id="KW-0325">Glycoprotein</keyword>
<keyword evidence="5 7" id="KW-0472">Membrane</keyword>
<organism evidence="8 9">
    <name type="scientific">Daphnia pulex</name>
    <name type="common">Water flea</name>
    <dbReference type="NCBI Taxonomy" id="6669"/>
    <lineage>
        <taxon>Eukaryota</taxon>
        <taxon>Metazoa</taxon>
        <taxon>Ecdysozoa</taxon>
        <taxon>Arthropoda</taxon>
        <taxon>Crustacea</taxon>
        <taxon>Branchiopoda</taxon>
        <taxon>Diplostraca</taxon>
        <taxon>Cladocera</taxon>
        <taxon>Anomopoda</taxon>
        <taxon>Daphniidae</taxon>
        <taxon>Daphnia</taxon>
    </lineage>
</organism>
<sequence>MWMFGSEANALKELQAPLGLSYRCYAAKQFPLRPLGSGAVVAGRINNNNNIQPANDNATLIFSNFQLQPFIDNQKVFGEEVLCREDKMAKRHRRRRDSSVTIAVGSSLAVVSVVTVMGYAIFRYVKIKAVGYDTME</sequence>
<evidence type="ECO:0000313" key="9">
    <source>
        <dbReference type="Proteomes" id="UP000000305"/>
    </source>
</evidence>
<dbReference type="OrthoDB" id="6248302at2759"/>
<dbReference type="KEGG" id="dpx:DAPPUDRAFT_96763"/>
<dbReference type="PANTHER" id="PTHR11506:SF35">
    <property type="entry name" value="LYSOSOME-ASSOCIATED MEMBRANE GLYCOPROTEIN 5"/>
    <property type="match status" value="1"/>
</dbReference>
<protein>
    <submittedName>
        <fullName evidence="8">Uncharacterized protein</fullName>
    </submittedName>
</protein>
<evidence type="ECO:0000256" key="2">
    <source>
        <dbReference type="ARBA" id="ARBA00022692"/>
    </source>
</evidence>
<dbReference type="Gene3D" id="2.40.160.110">
    <property type="match status" value="1"/>
</dbReference>
<dbReference type="HOGENOM" id="CLU_1877528_0_0_1"/>
<dbReference type="Proteomes" id="UP000000305">
    <property type="component" value="Unassembled WGS sequence"/>
</dbReference>
<feature type="transmembrane region" description="Helical" evidence="7">
    <location>
        <begin position="100"/>
        <end position="122"/>
    </location>
</feature>
<keyword evidence="2 7" id="KW-0812">Transmembrane</keyword>
<proteinExistence type="predicted"/>
<gene>
    <name evidence="8" type="ORF">DAPPUDRAFT_96763</name>
</gene>
<evidence type="ECO:0000256" key="6">
    <source>
        <dbReference type="ARBA" id="ARBA00023180"/>
    </source>
</evidence>
<accession>E9FYU2</accession>
<dbReference type="InterPro" id="IPR002000">
    <property type="entry name" value="Lysosome-assoc_membr_glycop"/>
</dbReference>
<evidence type="ECO:0000313" key="8">
    <source>
        <dbReference type="EMBL" id="EFX87714.1"/>
    </source>
</evidence>
<dbReference type="GO" id="GO:0016020">
    <property type="term" value="C:membrane"/>
    <property type="evidence" value="ECO:0007669"/>
    <property type="project" value="InterPro"/>
</dbReference>
<dbReference type="InParanoid" id="E9FYU2"/>
<evidence type="ECO:0000256" key="1">
    <source>
        <dbReference type="ARBA" id="ARBA00004251"/>
    </source>
</evidence>
<comment type="subcellular location">
    <subcellularLocation>
        <location evidence="1">Cell membrane</location>
        <topology evidence="1">Single-pass type I membrane protein</topology>
    </subcellularLocation>
</comment>
<reference evidence="8 9" key="1">
    <citation type="journal article" date="2011" name="Science">
        <title>The ecoresponsive genome of Daphnia pulex.</title>
        <authorList>
            <person name="Colbourne J.K."/>
            <person name="Pfrender M.E."/>
            <person name="Gilbert D."/>
            <person name="Thomas W.K."/>
            <person name="Tucker A."/>
            <person name="Oakley T.H."/>
            <person name="Tokishita S."/>
            <person name="Aerts A."/>
            <person name="Arnold G.J."/>
            <person name="Basu M.K."/>
            <person name="Bauer D.J."/>
            <person name="Caceres C.E."/>
            <person name="Carmel L."/>
            <person name="Casola C."/>
            <person name="Choi J.H."/>
            <person name="Detter J.C."/>
            <person name="Dong Q."/>
            <person name="Dusheyko S."/>
            <person name="Eads B.D."/>
            <person name="Frohlich T."/>
            <person name="Geiler-Samerotte K.A."/>
            <person name="Gerlach D."/>
            <person name="Hatcher P."/>
            <person name="Jogdeo S."/>
            <person name="Krijgsveld J."/>
            <person name="Kriventseva E.V."/>
            <person name="Kultz D."/>
            <person name="Laforsch C."/>
            <person name="Lindquist E."/>
            <person name="Lopez J."/>
            <person name="Manak J.R."/>
            <person name="Muller J."/>
            <person name="Pangilinan J."/>
            <person name="Patwardhan R.P."/>
            <person name="Pitluck S."/>
            <person name="Pritham E.J."/>
            <person name="Rechtsteiner A."/>
            <person name="Rho M."/>
            <person name="Rogozin I.B."/>
            <person name="Sakarya O."/>
            <person name="Salamov A."/>
            <person name="Schaack S."/>
            <person name="Shapiro H."/>
            <person name="Shiga Y."/>
            <person name="Skalitzky C."/>
            <person name="Smith Z."/>
            <person name="Souvorov A."/>
            <person name="Sung W."/>
            <person name="Tang Z."/>
            <person name="Tsuchiya D."/>
            <person name="Tu H."/>
            <person name="Vos H."/>
            <person name="Wang M."/>
            <person name="Wolf Y.I."/>
            <person name="Yamagata H."/>
            <person name="Yamada T."/>
            <person name="Ye Y."/>
            <person name="Shaw J.R."/>
            <person name="Andrews J."/>
            <person name="Crease T.J."/>
            <person name="Tang H."/>
            <person name="Lucas S.M."/>
            <person name="Robertson H.M."/>
            <person name="Bork P."/>
            <person name="Koonin E.V."/>
            <person name="Zdobnov E.M."/>
            <person name="Grigoriev I.V."/>
            <person name="Lynch M."/>
            <person name="Boore J.L."/>
        </authorList>
    </citation>
    <scope>NUCLEOTIDE SEQUENCE [LARGE SCALE GENOMIC DNA]</scope>
</reference>
<evidence type="ECO:0000256" key="4">
    <source>
        <dbReference type="ARBA" id="ARBA00022989"/>
    </source>
</evidence>
<evidence type="ECO:0000256" key="3">
    <source>
        <dbReference type="ARBA" id="ARBA00022729"/>
    </source>
</evidence>
<dbReference type="AlphaFoldDB" id="E9FYU2"/>
<dbReference type="GO" id="GO:0005737">
    <property type="term" value="C:cytoplasm"/>
    <property type="evidence" value="ECO:0007669"/>
    <property type="project" value="UniProtKB-ARBA"/>
</dbReference>
<dbReference type="PANTHER" id="PTHR11506">
    <property type="entry name" value="LYSOSOME-ASSOCIATED MEMBRANE GLYCOPROTEIN"/>
    <property type="match status" value="1"/>
</dbReference>
<name>E9FYU2_DAPPU</name>
<dbReference type="EMBL" id="GL732527">
    <property type="protein sequence ID" value="EFX87714.1"/>
    <property type="molecule type" value="Genomic_DNA"/>
</dbReference>
<keyword evidence="3" id="KW-0732">Signal</keyword>
<keyword evidence="4 7" id="KW-1133">Transmembrane helix</keyword>
<evidence type="ECO:0000256" key="7">
    <source>
        <dbReference type="SAM" id="Phobius"/>
    </source>
</evidence>
<evidence type="ECO:0000256" key="5">
    <source>
        <dbReference type="ARBA" id="ARBA00023136"/>
    </source>
</evidence>
<keyword evidence="9" id="KW-1185">Reference proteome</keyword>